<dbReference type="SMART" id="SM00369">
    <property type="entry name" value="LRR_TYP"/>
    <property type="match status" value="9"/>
</dbReference>
<dbReference type="Pfam" id="PF00560">
    <property type="entry name" value="LRR_1"/>
    <property type="match status" value="4"/>
</dbReference>
<feature type="domain" description="Protein kinase" evidence="19">
    <location>
        <begin position="737"/>
        <end position="1080"/>
    </location>
</feature>
<dbReference type="InterPro" id="IPR013210">
    <property type="entry name" value="LRR_N_plant-typ"/>
</dbReference>
<keyword evidence="8 18" id="KW-0732">Signal</keyword>
<dbReference type="InterPro" id="IPR000719">
    <property type="entry name" value="Prot_kinase_dom"/>
</dbReference>
<dbReference type="GO" id="GO:0004672">
    <property type="term" value="F:protein kinase activity"/>
    <property type="evidence" value="ECO:0007669"/>
    <property type="project" value="InterPro"/>
</dbReference>
<dbReference type="PROSITE" id="PS00108">
    <property type="entry name" value="PROTEIN_KINASE_ST"/>
    <property type="match status" value="1"/>
</dbReference>
<feature type="chain" id="PRO_5032493043" description="Protein kinase domain-containing protein" evidence="18">
    <location>
        <begin position="26"/>
        <end position="1084"/>
    </location>
</feature>
<dbReference type="InterPro" id="IPR003591">
    <property type="entry name" value="Leu-rich_rpt_typical-subtyp"/>
</dbReference>
<evidence type="ECO:0000256" key="4">
    <source>
        <dbReference type="ARBA" id="ARBA00022527"/>
    </source>
</evidence>
<evidence type="ECO:0000256" key="2">
    <source>
        <dbReference type="ARBA" id="ARBA00008684"/>
    </source>
</evidence>
<dbReference type="EnsemblPlants" id="Zm00001eb417710_T002">
    <property type="protein sequence ID" value="Zm00001eb417710_P002"/>
    <property type="gene ID" value="Zm00001eb417710"/>
</dbReference>
<dbReference type="SUPFAM" id="SSF52058">
    <property type="entry name" value="L domain-like"/>
    <property type="match status" value="1"/>
</dbReference>
<keyword evidence="13 17" id="KW-1133">Transmembrane helix</keyword>
<dbReference type="Pfam" id="PF23598">
    <property type="entry name" value="LRR_14"/>
    <property type="match status" value="1"/>
</dbReference>
<dbReference type="InterPro" id="IPR051809">
    <property type="entry name" value="Plant_receptor-like_S/T_kinase"/>
</dbReference>
<keyword evidence="7 17" id="KW-0812">Transmembrane</keyword>
<keyword evidence="3" id="KW-1003">Cell membrane</keyword>
<evidence type="ECO:0000256" key="16">
    <source>
        <dbReference type="PROSITE-ProRule" id="PRU10141"/>
    </source>
</evidence>
<proteinExistence type="inferred from homology"/>
<evidence type="ECO:0000256" key="1">
    <source>
        <dbReference type="ARBA" id="ARBA00004162"/>
    </source>
</evidence>
<feature type="signal peptide" evidence="18">
    <location>
        <begin position="1"/>
        <end position="25"/>
    </location>
</feature>
<evidence type="ECO:0000256" key="3">
    <source>
        <dbReference type="ARBA" id="ARBA00022475"/>
    </source>
</evidence>
<evidence type="ECO:0000256" key="18">
    <source>
        <dbReference type="SAM" id="SignalP"/>
    </source>
</evidence>
<dbReference type="Gene3D" id="1.10.510.10">
    <property type="entry name" value="Transferase(Phosphotransferase) domain 1"/>
    <property type="match status" value="1"/>
</dbReference>
<evidence type="ECO:0000259" key="19">
    <source>
        <dbReference type="PROSITE" id="PS50011"/>
    </source>
</evidence>
<dbReference type="FunFam" id="3.80.10.10:FF:000627">
    <property type="entry name" value="Probable leucine-rich repeat receptor-like protein kinase At2g33170"/>
    <property type="match status" value="1"/>
</dbReference>
<reference evidence="20" key="3">
    <citation type="submission" date="2021-05" db="UniProtKB">
        <authorList>
            <consortium name="EnsemblPlants"/>
        </authorList>
    </citation>
    <scope>IDENTIFICATION</scope>
    <source>
        <strain evidence="20">cv. B73</strain>
    </source>
</reference>
<keyword evidence="6" id="KW-0808">Transferase</keyword>
<accession>A0A804RGW6</accession>
<comment type="similarity">
    <text evidence="2">Belongs to the protein kinase superfamily. Ser/Thr protein kinase family.</text>
</comment>
<reference evidence="20" key="2">
    <citation type="submission" date="2019-07" db="EMBL/GenBank/DDBJ databases">
        <authorList>
            <person name="Seetharam A."/>
            <person name="Woodhouse M."/>
            <person name="Cannon E."/>
        </authorList>
    </citation>
    <scope>NUCLEOTIDE SEQUENCE [LARGE SCALE GENOMIC DNA]</scope>
    <source>
        <strain evidence="20">cv. B73</strain>
    </source>
</reference>
<dbReference type="InterPro" id="IPR001611">
    <property type="entry name" value="Leu-rich_rpt"/>
</dbReference>
<keyword evidence="4" id="KW-0723">Serine/threonine-protein kinase</keyword>
<evidence type="ECO:0000313" key="21">
    <source>
        <dbReference type="Proteomes" id="UP000007305"/>
    </source>
</evidence>
<evidence type="ECO:0000256" key="8">
    <source>
        <dbReference type="ARBA" id="ARBA00022729"/>
    </source>
</evidence>
<dbReference type="AlphaFoldDB" id="A0A804RGW6"/>
<sequence>MATLHSMVTLLLLPLLLLTARPASSSSSIDRYEKHHDREALLALKEALIGSSGLLSSWNSSSSDVCRWAGVTCSRRHAGRVVALSLRQRNLGGSISPAIGNLTFLRSLDLFDNMLSGEIPRTMTRLRRLSFLELAYNYLAGEIPEGLANCSNLAYLSVEVNQLHGGIPSGLGLLSRLQVLYVGENSLTGHVPPSLGNLSALQRLALYQNKLEGAIPEGLSRLRYLRYIQAARNSLSGTIPPRFFNISSLQYFGFSSNRLHGRLPPDAGRHLPDLQVLLLGGIGNNFSGTLPASLSNATKLQELGLAHNSFEGKVPPEIGKLCPESVQLGGNKLQAEDDADWEFLRHFTNCTRLAVLDVGGNALGGVLPRFVANFSGPVNTLIMEKNRMSGSIPLGVGSLVHLEDLEFGGNNLRGVIPEDIGRLRNLKFFTLEENLLSGGIPTSFGNLTQLLSLFLSNNRLNGSIPENLGSLRRLTSMALSFNRLTGAIPGALFSLPSLADSLLLSHNYLSGVLPPQIGSLKHATTLDLSTNNLSGEVPGALGDCASLVYLYLDGNSFTGSIPPSIGNLKGLSTLNFTRNGLSGSIPQELSQIHGLQRLCLAHNNLSGAIPQLLQNSSALVELDLSYNHLGSEVPTHGVFANMSGFSATGNDGLCGGVAELKLPPCEVKPHSHRKRLRLKIFLPAIGIAICLSLLLVALLLFKGRKGSDRISATRNHLLENKYPRVSYLQLFEATDGFAPANLIGAGKYGSVYKGRLSITGVGDSVVAVKVFTLQHPGSSRSFLAECEALRQVKHRNLINIITCCSSIDPRGNDFQALVFDFMPRYSLDRWLHPRSDEETHKLSLTQLLDIATDVADALDYLHNSSRPTVIHCDLKPSNILLGSDWTAYVADFGLAKLISESMDQPNLNIGTESTIGIRGTTGYVPPGTSTIQKPHFFSSQLINCLDLVPLLYHLFMALSTCHNISIPAEYGAGGQASVAGDAYSFGVTLLEMFTGKAPTDDMFIEGLTLHLFAEAGLPDRVSEIIDPELFNAELYDHDPEMLSCLASVIRVGVSCSKDNPSERMNMEHAAAQLHRIKEYIEEIP</sequence>
<dbReference type="SMART" id="SM00220">
    <property type="entry name" value="S_TKc"/>
    <property type="match status" value="1"/>
</dbReference>
<dbReference type="InterPro" id="IPR011009">
    <property type="entry name" value="Kinase-like_dom_sf"/>
</dbReference>
<dbReference type="InterPro" id="IPR008271">
    <property type="entry name" value="Ser/Thr_kinase_AS"/>
</dbReference>
<evidence type="ECO:0000256" key="9">
    <source>
        <dbReference type="ARBA" id="ARBA00022737"/>
    </source>
</evidence>
<evidence type="ECO:0000256" key="10">
    <source>
        <dbReference type="ARBA" id="ARBA00022741"/>
    </source>
</evidence>
<dbReference type="InterPro" id="IPR001245">
    <property type="entry name" value="Ser-Thr/Tyr_kinase_cat_dom"/>
</dbReference>
<dbReference type="FunFam" id="3.80.10.10:FF:000233">
    <property type="entry name" value="Leucine-rich repeat receptor-like protein kinase TDR"/>
    <property type="match status" value="1"/>
</dbReference>
<dbReference type="InterPro" id="IPR032675">
    <property type="entry name" value="LRR_dom_sf"/>
</dbReference>
<name>A0A804RGW6_MAIZE</name>
<dbReference type="Proteomes" id="UP000007305">
    <property type="component" value="Chromosome 10"/>
</dbReference>
<keyword evidence="9" id="KW-0677">Repeat</keyword>
<dbReference type="SUPFAM" id="SSF56112">
    <property type="entry name" value="Protein kinase-like (PK-like)"/>
    <property type="match status" value="1"/>
</dbReference>
<dbReference type="FunFam" id="3.30.200.20:FF:000432">
    <property type="entry name" value="LRR receptor-like serine/threonine-protein kinase EFR"/>
    <property type="match status" value="1"/>
</dbReference>
<evidence type="ECO:0000256" key="15">
    <source>
        <dbReference type="ARBA" id="ARBA00023180"/>
    </source>
</evidence>
<dbReference type="Gene3D" id="3.80.10.10">
    <property type="entry name" value="Ribonuclease Inhibitor"/>
    <property type="match status" value="5"/>
</dbReference>
<keyword evidence="21" id="KW-1185">Reference proteome</keyword>
<dbReference type="PROSITE" id="PS50011">
    <property type="entry name" value="PROTEIN_KINASE_DOM"/>
    <property type="match status" value="1"/>
</dbReference>
<dbReference type="InterPro" id="IPR017441">
    <property type="entry name" value="Protein_kinase_ATP_BS"/>
</dbReference>
<keyword evidence="5" id="KW-0433">Leucine-rich repeat</keyword>
<dbReference type="FunFam" id="3.80.10.10:FF:001158">
    <property type="entry name" value="Leucine-rich repeat protein kinase family protein"/>
    <property type="match status" value="1"/>
</dbReference>
<evidence type="ECO:0000256" key="14">
    <source>
        <dbReference type="ARBA" id="ARBA00023136"/>
    </source>
</evidence>
<protein>
    <recommendedName>
        <fullName evidence="19">Protein kinase domain-containing protein</fullName>
    </recommendedName>
</protein>
<feature type="binding site" evidence="16">
    <location>
        <position position="769"/>
    </location>
    <ligand>
        <name>ATP</name>
        <dbReference type="ChEBI" id="CHEBI:30616"/>
    </ligand>
</feature>
<keyword evidence="14 17" id="KW-0472">Membrane</keyword>
<evidence type="ECO:0000313" key="20">
    <source>
        <dbReference type="EnsemblPlants" id="Zm00001eb417710_P002"/>
    </source>
</evidence>
<keyword evidence="10 16" id="KW-0547">Nucleotide-binding</keyword>
<keyword evidence="11" id="KW-0418">Kinase</keyword>
<dbReference type="InParanoid" id="A0A804RGW6"/>
<keyword evidence="15" id="KW-0325">Glycoprotein</keyword>
<dbReference type="PROSITE" id="PS00107">
    <property type="entry name" value="PROTEIN_KINASE_ATP"/>
    <property type="match status" value="1"/>
</dbReference>
<dbReference type="GO" id="GO:0005524">
    <property type="term" value="F:ATP binding"/>
    <property type="evidence" value="ECO:0007669"/>
    <property type="project" value="UniProtKB-UniRule"/>
</dbReference>
<dbReference type="GO" id="GO:0009791">
    <property type="term" value="P:post-embryonic development"/>
    <property type="evidence" value="ECO:0007669"/>
    <property type="project" value="UniProtKB-ARBA"/>
</dbReference>
<comment type="subcellular location">
    <subcellularLocation>
        <location evidence="1">Cell membrane</location>
        <topology evidence="1">Single-pass membrane protein</topology>
    </subcellularLocation>
</comment>
<evidence type="ECO:0000256" key="6">
    <source>
        <dbReference type="ARBA" id="ARBA00022679"/>
    </source>
</evidence>
<dbReference type="SUPFAM" id="SSF52047">
    <property type="entry name" value="RNI-like"/>
    <property type="match status" value="1"/>
</dbReference>
<organism evidence="20 21">
    <name type="scientific">Zea mays</name>
    <name type="common">Maize</name>
    <dbReference type="NCBI Taxonomy" id="4577"/>
    <lineage>
        <taxon>Eukaryota</taxon>
        <taxon>Viridiplantae</taxon>
        <taxon>Streptophyta</taxon>
        <taxon>Embryophyta</taxon>
        <taxon>Tracheophyta</taxon>
        <taxon>Spermatophyta</taxon>
        <taxon>Magnoliopsida</taxon>
        <taxon>Liliopsida</taxon>
        <taxon>Poales</taxon>
        <taxon>Poaceae</taxon>
        <taxon>PACMAD clade</taxon>
        <taxon>Panicoideae</taxon>
        <taxon>Andropogonodae</taxon>
        <taxon>Andropogoneae</taxon>
        <taxon>Tripsacinae</taxon>
        <taxon>Zea</taxon>
    </lineage>
</organism>
<dbReference type="Pfam" id="PF08263">
    <property type="entry name" value="LRRNT_2"/>
    <property type="match status" value="1"/>
</dbReference>
<evidence type="ECO:0000256" key="17">
    <source>
        <dbReference type="SAM" id="Phobius"/>
    </source>
</evidence>
<feature type="transmembrane region" description="Helical" evidence="17">
    <location>
        <begin position="680"/>
        <end position="701"/>
    </location>
</feature>
<evidence type="ECO:0000256" key="13">
    <source>
        <dbReference type="ARBA" id="ARBA00022989"/>
    </source>
</evidence>
<dbReference type="GO" id="GO:0005886">
    <property type="term" value="C:plasma membrane"/>
    <property type="evidence" value="ECO:0000318"/>
    <property type="project" value="GO_Central"/>
</dbReference>
<dbReference type="InterPro" id="IPR055414">
    <property type="entry name" value="LRR_R13L4/SHOC2-like"/>
</dbReference>
<dbReference type="Gene3D" id="3.30.200.20">
    <property type="entry name" value="Phosphorylase Kinase, domain 1"/>
    <property type="match status" value="1"/>
</dbReference>
<dbReference type="PANTHER" id="PTHR27008:SF397">
    <property type="entry name" value="OS01G0523100 PROTEIN"/>
    <property type="match status" value="1"/>
</dbReference>
<evidence type="ECO:0000256" key="7">
    <source>
        <dbReference type="ARBA" id="ARBA00022692"/>
    </source>
</evidence>
<evidence type="ECO:0000256" key="5">
    <source>
        <dbReference type="ARBA" id="ARBA00022614"/>
    </source>
</evidence>
<dbReference type="Gramene" id="Zm00001eb417710_T002">
    <property type="protein sequence ID" value="Zm00001eb417710_P002"/>
    <property type="gene ID" value="Zm00001eb417710"/>
</dbReference>
<evidence type="ECO:0000256" key="11">
    <source>
        <dbReference type="ARBA" id="ARBA00022777"/>
    </source>
</evidence>
<evidence type="ECO:0000256" key="12">
    <source>
        <dbReference type="ARBA" id="ARBA00022840"/>
    </source>
</evidence>
<dbReference type="Pfam" id="PF07714">
    <property type="entry name" value="PK_Tyr_Ser-Thr"/>
    <property type="match status" value="1"/>
</dbReference>
<keyword evidence="12 16" id="KW-0067">ATP-binding</keyword>
<dbReference type="PANTHER" id="PTHR27008">
    <property type="entry name" value="OS04G0122200 PROTEIN"/>
    <property type="match status" value="1"/>
</dbReference>
<reference evidence="21" key="1">
    <citation type="journal article" date="2009" name="Science">
        <title>The B73 maize genome: complexity, diversity, and dynamics.</title>
        <authorList>
            <person name="Schnable P.S."/>
            <person name="Ware D."/>
            <person name="Fulton R.S."/>
            <person name="Stein J.C."/>
            <person name="Wei F."/>
            <person name="Pasternak S."/>
            <person name="Liang C."/>
            <person name="Zhang J."/>
            <person name="Fulton L."/>
            <person name="Graves T.A."/>
            <person name="Minx P."/>
            <person name="Reily A.D."/>
            <person name="Courtney L."/>
            <person name="Kruchowski S.S."/>
            <person name="Tomlinson C."/>
            <person name="Strong C."/>
            <person name="Delehaunty K."/>
            <person name="Fronick C."/>
            <person name="Courtney B."/>
            <person name="Rock S.M."/>
            <person name="Belter E."/>
            <person name="Du F."/>
            <person name="Kim K."/>
            <person name="Abbott R.M."/>
            <person name="Cotton M."/>
            <person name="Levy A."/>
            <person name="Marchetto P."/>
            <person name="Ochoa K."/>
            <person name="Jackson S.M."/>
            <person name="Gillam B."/>
            <person name="Chen W."/>
            <person name="Yan L."/>
            <person name="Higginbotham J."/>
            <person name="Cardenas M."/>
            <person name="Waligorski J."/>
            <person name="Applebaum E."/>
            <person name="Phelps L."/>
            <person name="Falcone J."/>
            <person name="Kanchi K."/>
            <person name="Thane T."/>
            <person name="Scimone A."/>
            <person name="Thane N."/>
            <person name="Henke J."/>
            <person name="Wang T."/>
            <person name="Ruppert J."/>
            <person name="Shah N."/>
            <person name="Rotter K."/>
            <person name="Hodges J."/>
            <person name="Ingenthron E."/>
            <person name="Cordes M."/>
            <person name="Kohlberg S."/>
            <person name="Sgro J."/>
            <person name="Delgado B."/>
            <person name="Mead K."/>
            <person name="Chinwalla A."/>
            <person name="Leonard S."/>
            <person name="Crouse K."/>
            <person name="Collura K."/>
            <person name="Kudrna D."/>
            <person name="Currie J."/>
            <person name="He R."/>
            <person name="Angelova A."/>
            <person name="Rajasekar S."/>
            <person name="Mueller T."/>
            <person name="Lomeli R."/>
            <person name="Scara G."/>
            <person name="Ko A."/>
            <person name="Delaney K."/>
            <person name="Wissotski M."/>
            <person name="Lopez G."/>
            <person name="Campos D."/>
            <person name="Braidotti M."/>
            <person name="Ashley E."/>
            <person name="Golser W."/>
            <person name="Kim H."/>
            <person name="Lee S."/>
            <person name="Lin J."/>
            <person name="Dujmic Z."/>
            <person name="Kim W."/>
            <person name="Talag J."/>
            <person name="Zuccolo A."/>
            <person name="Fan C."/>
            <person name="Sebastian A."/>
            <person name="Kramer M."/>
            <person name="Spiegel L."/>
            <person name="Nascimento L."/>
            <person name="Zutavern T."/>
            <person name="Miller B."/>
            <person name="Ambroise C."/>
            <person name="Muller S."/>
            <person name="Spooner W."/>
            <person name="Narechania A."/>
            <person name="Ren L."/>
            <person name="Wei S."/>
            <person name="Kumari S."/>
            <person name="Faga B."/>
            <person name="Levy M.J."/>
            <person name="McMahan L."/>
            <person name="Van Buren P."/>
            <person name="Vaughn M.W."/>
            <person name="Ying K."/>
            <person name="Yeh C.-T."/>
            <person name="Emrich S.J."/>
            <person name="Jia Y."/>
            <person name="Kalyanaraman A."/>
            <person name="Hsia A.-P."/>
            <person name="Barbazuk W.B."/>
            <person name="Baucom R.S."/>
            <person name="Brutnell T.P."/>
            <person name="Carpita N.C."/>
            <person name="Chaparro C."/>
            <person name="Chia J.-M."/>
            <person name="Deragon J.-M."/>
            <person name="Estill J.C."/>
            <person name="Fu Y."/>
            <person name="Jeddeloh J.A."/>
            <person name="Han Y."/>
            <person name="Lee H."/>
            <person name="Li P."/>
            <person name="Lisch D.R."/>
            <person name="Liu S."/>
            <person name="Liu Z."/>
            <person name="Nagel D.H."/>
            <person name="McCann M.C."/>
            <person name="SanMiguel P."/>
            <person name="Myers A.M."/>
            <person name="Nettleton D."/>
            <person name="Nguyen J."/>
            <person name="Penning B.W."/>
            <person name="Ponnala L."/>
            <person name="Schneider K.L."/>
            <person name="Schwartz D.C."/>
            <person name="Sharma A."/>
            <person name="Soderlund C."/>
            <person name="Springer N.M."/>
            <person name="Sun Q."/>
            <person name="Wang H."/>
            <person name="Waterman M."/>
            <person name="Westerman R."/>
            <person name="Wolfgruber T.K."/>
            <person name="Yang L."/>
            <person name="Yu Y."/>
            <person name="Zhang L."/>
            <person name="Zhou S."/>
            <person name="Zhu Q."/>
            <person name="Bennetzen J.L."/>
            <person name="Dawe R.K."/>
            <person name="Jiang J."/>
            <person name="Jiang N."/>
            <person name="Presting G.G."/>
            <person name="Wessler S.R."/>
            <person name="Aluru S."/>
            <person name="Martienssen R.A."/>
            <person name="Clifton S.W."/>
            <person name="McCombie W.R."/>
            <person name="Wing R.A."/>
            <person name="Wilson R.K."/>
        </authorList>
    </citation>
    <scope>NUCLEOTIDE SEQUENCE [LARGE SCALE GENOMIC DNA]</scope>
    <source>
        <strain evidence="21">cv. B73</strain>
    </source>
</reference>
<dbReference type="Pfam" id="PF13855">
    <property type="entry name" value="LRR_8"/>
    <property type="match status" value="1"/>
</dbReference>